<keyword evidence="2" id="KW-1185">Reference proteome</keyword>
<dbReference type="SFLD" id="SFLDG01132">
    <property type="entry name" value="C1.5.3:_5'-Nucleotidase_Like"/>
    <property type="match status" value="1"/>
</dbReference>
<protein>
    <submittedName>
        <fullName evidence="1">Uncharacterized protein</fullName>
    </submittedName>
</protein>
<dbReference type="PANTHER" id="PTHR12725">
    <property type="entry name" value="HALOACID DEHALOGENASE-LIKE HYDROLASE"/>
    <property type="match status" value="1"/>
</dbReference>
<dbReference type="AlphaFoldDB" id="A0AAV7F9H7"/>
<comment type="caution">
    <text evidence="1">The sequence shown here is derived from an EMBL/GenBank/DDBJ whole genome shotgun (WGS) entry which is preliminary data.</text>
</comment>
<dbReference type="SUPFAM" id="SSF56784">
    <property type="entry name" value="HAD-like"/>
    <property type="match status" value="1"/>
</dbReference>
<dbReference type="Gene3D" id="3.40.50.1000">
    <property type="entry name" value="HAD superfamily/HAD-like"/>
    <property type="match status" value="1"/>
</dbReference>
<reference evidence="1 2" key="1">
    <citation type="submission" date="2021-07" db="EMBL/GenBank/DDBJ databases">
        <title>The Aristolochia fimbriata genome: insights into angiosperm evolution, floral development and chemical biosynthesis.</title>
        <authorList>
            <person name="Jiao Y."/>
        </authorList>
    </citation>
    <scope>NUCLEOTIDE SEQUENCE [LARGE SCALE GENOMIC DNA]</scope>
    <source>
        <strain evidence="1">IBCAS-2021</strain>
        <tissue evidence="1">Leaf</tissue>
    </source>
</reference>
<dbReference type="InterPro" id="IPR023214">
    <property type="entry name" value="HAD_sf"/>
</dbReference>
<accession>A0AAV7F9H7</accession>
<dbReference type="NCBIfam" id="TIGR01993">
    <property type="entry name" value="Pyr-5-nucltdase"/>
    <property type="match status" value="1"/>
</dbReference>
<dbReference type="EMBL" id="JAINDJ010000002">
    <property type="protein sequence ID" value="KAG9456437.1"/>
    <property type="molecule type" value="Genomic_DNA"/>
</dbReference>
<dbReference type="Proteomes" id="UP000825729">
    <property type="component" value="Unassembled WGS sequence"/>
</dbReference>
<dbReference type="InterPro" id="IPR036412">
    <property type="entry name" value="HAD-like_sf"/>
</dbReference>
<sequence length="267" mass="29516">MEPCGKSAGNSDSPFDCLLFDLDDTLYSSKSGLNVVCKRNIEEFLVKKCGFSPEKASCLRVDLFRAYGSTLAGLRALGFDIDADEYHSFVHGSLPYEALKPDVRLRNVLRSITQRKLVFTNSDRNHATRVLERLGLGDCFDDIICFETLNLNISKSTRPDEFPVVLKPSIDAMKIAIEVTGEDPRRTLFFDDNDRNITAGKTMGLRTVLVGKAVKSKEADYALENMVNLAQVIPEIWMNGEQKGEDGGLKRTISEIESAVPTPAVGA</sequence>
<dbReference type="NCBIfam" id="TIGR01509">
    <property type="entry name" value="HAD-SF-IA-v3"/>
    <property type="match status" value="1"/>
</dbReference>
<evidence type="ECO:0000313" key="1">
    <source>
        <dbReference type="EMBL" id="KAG9456437.1"/>
    </source>
</evidence>
<dbReference type="Gene3D" id="1.10.150.450">
    <property type="match status" value="1"/>
</dbReference>
<dbReference type="InterPro" id="IPR010237">
    <property type="entry name" value="Pyr-5-nucltdase"/>
</dbReference>
<dbReference type="Pfam" id="PF00702">
    <property type="entry name" value="Hydrolase"/>
    <property type="match status" value="1"/>
</dbReference>
<proteinExistence type="predicted"/>
<gene>
    <name evidence="1" type="ORF">H6P81_000945</name>
</gene>
<name>A0AAV7F9H7_ARIFI</name>
<dbReference type="SFLD" id="SFLDG01129">
    <property type="entry name" value="C1.5:_HAD__Beta-PGM__Phosphata"/>
    <property type="match status" value="1"/>
</dbReference>
<dbReference type="PANTHER" id="PTHR12725:SF81">
    <property type="entry name" value="OS03G0701200 PROTEIN"/>
    <property type="match status" value="1"/>
</dbReference>
<evidence type="ECO:0000313" key="2">
    <source>
        <dbReference type="Proteomes" id="UP000825729"/>
    </source>
</evidence>
<dbReference type="SFLD" id="SFLDS00003">
    <property type="entry name" value="Haloacid_Dehalogenase"/>
    <property type="match status" value="1"/>
</dbReference>
<dbReference type="InterPro" id="IPR006439">
    <property type="entry name" value="HAD-SF_hydro_IA"/>
</dbReference>
<organism evidence="1 2">
    <name type="scientific">Aristolochia fimbriata</name>
    <name type="common">White veined hardy Dutchman's pipe vine</name>
    <dbReference type="NCBI Taxonomy" id="158543"/>
    <lineage>
        <taxon>Eukaryota</taxon>
        <taxon>Viridiplantae</taxon>
        <taxon>Streptophyta</taxon>
        <taxon>Embryophyta</taxon>
        <taxon>Tracheophyta</taxon>
        <taxon>Spermatophyta</taxon>
        <taxon>Magnoliopsida</taxon>
        <taxon>Magnoliidae</taxon>
        <taxon>Piperales</taxon>
        <taxon>Aristolochiaceae</taxon>
        <taxon>Aristolochia</taxon>
    </lineage>
</organism>